<evidence type="ECO:0000313" key="6">
    <source>
        <dbReference type="Proteomes" id="UP000660729"/>
    </source>
</evidence>
<reference evidence="5" key="1">
    <citation type="submission" date="2020-04" db="EMBL/GenBank/DDBJ databases">
        <title>Draft genome resource of the tomato pathogen Pseudocercospora fuligena.</title>
        <authorList>
            <person name="Zaccaron A."/>
        </authorList>
    </citation>
    <scope>NUCLEOTIDE SEQUENCE</scope>
    <source>
        <strain evidence="5">PF001</strain>
    </source>
</reference>
<keyword evidence="2" id="KW-0560">Oxidoreductase</keyword>
<protein>
    <submittedName>
        <fullName evidence="5">Oxidoreductase BOA17</fullName>
    </submittedName>
</protein>
<evidence type="ECO:0000313" key="5">
    <source>
        <dbReference type="EMBL" id="KAF7190198.1"/>
    </source>
</evidence>
<proteinExistence type="inferred from homology"/>
<evidence type="ECO:0000256" key="3">
    <source>
        <dbReference type="RuleBase" id="RU000363"/>
    </source>
</evidence>
<dbReference type="SUPFAM" id="SSF51735">
    <property type="entry name" value="NAD(P)-binding Rossmann-fold domains"/>
    <property type="match status" value="1"/>
</dbReference>
<dbReference type="AlphaFoldDB" id="A0A8H6VFA6"/>
<evidence type="ECO:0000259" key="4">
    <source>
        <dbReference type="SMART" id="SM00822"/>
    </source>
</evidence>
<dbReference type="SMART" id="SM00822">
    <property type="entry name" value="PKS_KR"/>
    <property type="match status" value="1"/>
</dbReference>
<keyword evidence="6" id="KW-1185">Reference proteome</keyword>
<dbReference type="Proteomes" id="UP000660729">
    <property type="component" value="Unassembled WGS sequence"/>
</dbReference>
<evidence type="ECO:0000256" key="2">
    <source>
        <dbReference type="ARBA" id="ARBA00023002"/>
    </source>
</evidence>
<dbReference type="InterPro" id="IPR002347">
    <property type="entry name" value="SDR_fam"/>
</dbReference>
<organism evidence="5 6">
    <name type="scientific">Pseudocercospora fuligena</name>
    <dbReference type="NCBI Taxonomy" id="685502"/>
    <lineage>
        <taxon>Eukaryota</taxon>
        <taxon>Fungi</taxon>
        <taxon>Dikarya</taxon>
        <taxon>Ascomycota</taxon>
        <taxon>Pezizomycotina</taxon>
        <taxon>Dothideomycetes</taxon>
        <taxon>Dothideomycetidae</taxon>
        <taxon>Mycosphaerellales</taxon>
        <taxon>Mycosphaerellaceae</taxon>
        <taxon>Pseudocercospora</taxon>
    </lineage>
</organism>
<accession>A0A8H6VFA6</accession>
<dbReference type="EMBL" id="JABCIY010000175">
    <property type="protein sequence ID" value="KAF7190198.1"/>
    <property type="molecule type" value="Genomic_DNA"/>
</dbReference>
<name>A0A8H6VFA6_9PEZI</name>
<dbReference type="PRINTS" id="PR00080">
    <property type="entry name" value="SDRFAMILY"/>
</dbReference>
<dbReference type="CDD" id="cd05374">
    <property type="entry name" value="17beta-HSD-like_SDR_c"/>
    <property type="match status" value="1"/>
</dbReference>
<feature type="domain" description="Ketoreductase" evidence="4">
    <location>
        <begin position="7"/>
        <end position="180"/>
    </location>
</feature>
<dbReference type="InterPro" id="IPR057326">
    <property type="entry name" value="KR_dom"/>
</dbReference>
<comment type="similarity">
    <text evidence="1 3">Belongs to the short-chain dehydrogenases/reductases (SDR) family.</text>
</comment>
<evidence type="ECO:0000256" key="1">
    <source>
        <dbReference type="ARBA" id="ARBA00006484"/>
    </source>
</evidence>
<dbReference type="InterPro" id="IPR051911">
    <property type="entry name" value="SDR_oxidoreductase"/>
</dbReference>
<dbReference type="PANTHER" id="PTHR43976">
    <property type="entry name" value="SHORT CHAIN DEHYDROGENASE"/>
    <property type="match status" value="1"/>
</dbReference>
<dbReference type="PANTHER" id="PTHR43976:SF16">
    <property type="entry name" value="SHORT-CHAIN DEHYDROGENASE_REDUCTASE FAMILY PROTEIN"/>
    <property type="match status" value="1"/>
</dbReference>
<gene>
    <name evidence="5" type="ORF">HII31_08529</name>
</gene>
<dbReference type="GO" id="GO:0016491">
    <property type="term" value="F:oxidoreductase activity"/>
    <property type="evidence" value="ECO:0007669"/>
    <property type="project" value="UniProtKB-KW"/>
</dbReference>
<sequence length="284" mass="30903">MPSQKSLVWLITGCSQGLGEAMAKEALQRGEKVIATARDKASIQHLEKLGATTLALDVTWDAATIAATVEVANAVHGKIDVLVNNAGSLQLGAAEDMTAELLLPEFKTNVFGTLNVTKAVMPYFRKQGKGQIVLISSAAVWTGGLGLGAHAASKAAIQALFENFSNEVKASGIKTLILQPGSFRTNIARPDKYNFPPTENYKETMEWMEDHLAGLHGTQKNDPVRFAKVAVDLVKQEGSAEGKEVPETIMIAHNAVEMRRQWLQKEMEKLNQWETVIVSTGYEE</sequence>
<dbReference type="InterPro" id="IPR036291">
    <property type="entry name" value="NAD(P)-bd_dom_sf"/>
</dbReference>
<comment type="caution">
    <text evidence="5">The sequence shown here is derived from an EMBL/GenBank/DDBJ whole genome shotgun (WGS) entry which is preliminary data.</text>
</comment>
<dbReference type="OrthoDB" id="1274115at2759"/>
<dbReference type="PRINTS" id="PR00081">
    <property type="entry name" value="GDHRDH"/>
</dbReference>
<dbReference type="Gene3D" id="3.40.50.720">
    <property type="entry name" value="NAD(P)-binding Rossmann-like Domain"/>
    <property type="match status" value="1"/>
</dbReference>
<dbReference type="Pfam" id="PF00106">
    <property type="entry name" value="adh_short"/>
    <property type="match status" value="1"/>
</dbReference>